<keyword evidence="2" id="KW-1003">Cell membrane</keyword>
<dbReference type="InterPro" id="IPR011701">
    <property type="entry name" value="MFS"/>
</dbReference>
<evidence type="ECO:0000313" key="8">
    <source>
        <dbReference type="Proteomes" id="UP000326553"/>
    </source>
</evidence>
<name>A0A5J6HG72_STRAD</name>
<accession>A0A5J6HG72</accession>
<evidence type="ECO:0000313" key="7">
    <source>
        <dbReference type="EMBL" id="QEV17450.1"/>
    </source>
</evidence>
<feature type="transmembrane region" description="Helical" evidence="6">
    <location>
        <begin position="47"/>
        <end position="66"/>
    </location>
</feature>
<dbReference type="CDD" id="cd06173">
    <property type="entry name" value="MFS_MefA_like"/>
    <property type="match status" value="1"/>
</dbReference>
<feature type="transmembrane region" description="Helical" evidence="6">
    <location>
        <begin position="307"/>
        <end position="329"/>
    </location>
</feature>
<dbReference type="Pfam" id="PF07690">
    <property type="entry name" value="MFS_1"/>
    <property type="match status" value="1"/>
</dbReference>
<dbReference type="Gene3D" id="1.20.1250.20">
    <property type="entry name" value="MFS general substrate transporter like domains"/>
    <property type="match status" value="1"/>
</dbReference>
<feature type="transmembrane region" description="Helical" evidence="6">
    <location>
        <begin position="256"/>
        <end position="276"/>
    </location>
</feature>
<dbReference type="Proteomes" id="UP000326553">
    <property type="component" value="Chromosome"/>
</dbReference>
<feature type="transmembrane region" description="Helical" evidence="6">
    <location>
        <begin position="78"/>
        <end position="96"/>
    </location>
</feature>
<feature type="transmembrane region" description="Helical" evidence="6">
    <location>
        <begin position="16"/>
        <end position="35"/>
    </location>
</feature>
<dbReference type="AlphaFoldDB" id="A0A5J6HG72"/>
<protein>
    <submittedName>
        <fullName evidence="7">MFS transporter</fullName>
    </submittedName>
</protein>
<keyword evidence="3 6" id="KW-0812">Transmembrane</keyword>
<dbReference type="OrthoDB" id="3460055at2"/>
<dbReference type="GO" id="GO:0022857">
    <property type="term" value="F:transmembrane transporter activity"/>
    <property type="evidence" value="ECO:0007669"/>
    <property type="project" value="InterPro"/>
</dbReference>
<proteinExistence type="predicted"/>
<dbReference type="PANTHER" id="PTHR23513:SF6">
    <property type="entry name" value="MAJOR FACILITATOR SUPERFAMILY ASSOCIATED DOMAIN-CONTAINING PROTEIN"/>
    <property type="match status" value="1"/>
</dbReference>
<evidence type="ECO:0000256" key="5">
    <source>
        <dbReference type="ARBA" id="ARBA00023136"/>
    </source>
</evidence>
<evidence type="ECO:0000256" key="4">
    <source>
        <dbReference type="ARBA" id="ARBA00022989"/>
    </source>
</evidence>
<feature type="transmembrane region" description="Helical" evidence="6">
    <location>
        <begin position="341"/>
        <end position="363"/>
    </location>
</feature>
<dbReference type="InterPro" id="IPR036259">
    <property type="entry name" value="MFS_trans_sf"/>
</dbReference>
<dbReference type="GO" id="GO:0005886">
    <property type="term" value="C:plasma membrane"/>
    <property type="evidence" value="ECO:0007669"/>
    <property type="project" value="UniProtKB-SubCell"/>
</dbReference>
<reference evidence="7 8" key="1">
    <citation type="submission" date="2017-09" db="EMBL/GenBank/DDBJ databases">
        <authorList>
            <person name="Lee N."/>
            <person name="Cho B.-K."/>
        </authorList>
    </citation>
    <scope>NUCLEOTIDE SEQUENCE [LARGE SCALE GENOMIC DNA]</scope>
    <source>
        <strain evidence="7 8">ATCC 12461</strain>
    </source>
</reference>
<comment type="subcellular location">
    <subcellularLocation>
        <location evidence="1">Cell membrane</location>
        <topology evidence="1">Multi-pass membrane protein</topology>
    </subcellularLocation>
</comment>
<keyword evidence="5 6" id="KW-0472">Membrane</keyword>
<evidence type="ECO:0000256" key="3">
    <source>
        <dbReference type="ARBA" id="ARBA00022692"/>
    </source>
</evidence>
<dbReference type="EMBL" id="CP023695">
    <property type="protein sequence ID" value="QEV17450.1"/>
    <property type="molecule type" value="Genomic_DNA"/>
</dbReference>
<dbReference type="RefSeq" id="WP_055533943.1">
    <property type="nucleotide sequence ID" value="NZ_CP023695.1"/>
</dbReference>
<keyword evidence="8" id="KW-1185">Reference proteome</keyword>
<feature type="transmembrane region" description="Helical" evidence="6">
    <location>
        <begin position="369"/>
        <end position="389"/>
    </location>
</feature>
<gene>
    <name evidence="7" type="ORF">CP975_07985</name>
</gene>
<sequence length="400" mass="40748">MTSTIGRVLRDRNASLYLGAVVVSGFGTSALWLVSGIWVKELTGSDGLAALCQFALWAPTLIGPLLGTLADRSRRKPLLVAANLALGVLLLSLFAVDGTGQLWILFAVLLVYGACGVVTDAAEAALVPTAVGKELLGDFNGLRMSANEGMKLVAPLAGAGLFAAYGGARVALLDAVTFVLAAGMYGLLRVRESAPVRERASLRERTAEGARYLWGHERLRPLVVAGGLTMLSSGISGTLVYAIVEGLGHSPAYTGVLYVVQGAGSVAVGVASGALLRRFGAWRFGGAGIALTGVAAGLSALPSDAAVLAGSFANGVGLPCVLIAGLTAVQRETPDALLGRVAATANTLMFTPTAVGIAAGAALVECVDVRVLLPVLAGARLLIAAPLLLRRRVTSRSPSA</sequence>
<organism evidence="7 8">
    <name type="scientific">Streptomyces alboniger</name>
    <dbReference type="NCBI Taxonomy" id="132473"/>
    <lineage>
        <taxon>Bacteria</taxon>
        <taxon>Bacillati</taxon>
        <taxon>Actinomycetota</taxon>
        <taxon>Actinomycetes</taxon>
        <taxon>Kitasatosporales</taxon>
        <taxon>Streptomycetaceae</taxon>
        <taxon>Streptomyces</taxon>
        <taxon>Streptomyces aurantiacus group</taxon>
    </lineage>
</organism>
<feature type="transmembrane region" description="Helical" evidence="6">
    <location>
        <begin position="222"/>
        <end position="244"/>
    </location>
</feature>
<feature type="transmembrane region" description="Helical" evidence="6">
    <location>
        <begin position="102"/>
        <end position="127"/>
    </location>
</feature>
<feature type="transmembrane region" description="Helical" evidence="6">
    <location>
        <begin position="281"/>
        <end position="301"/>
    </location>
</feature>
<dbReference type="PANTHER" id="PTHR23513">
    <property type="entry name" value="INTEGRAL MEMBRANE EFFLUX PROTEIN-RELATED"/>
    <property type="match status" value="1"/>
</dbReference>
<keyword evidence="4 6" id="KW-1133">Transmembrane helix</keyword>
<dbReference type="SUPFAM" id="SSF103473">
    <property type="entry name" value="MFS general substrate transporter"/>
    <property type="match status" value="1"/>
</dbReference>
<evidence type="ECO:0000256" key="2">
    <source>
        <dbReference type="ARBA" id="ARBA00022475"/>
    </source>
</evidence>
<evidence type="ECO:0000256" key="1">
    <source>
        <dbReference type="ARBA" id="ARBA00004651"/>
    </source>
</evidence>
<dbReference type="KEGG" id="salw:CP975_07985"/>
<evidence type="ECO:0000256" key="6">
    <source>
        <dbReference type="SAM" id="Phobius"/>
    </source>
</evidence>